<evidence type="ECO:0000313" key="3">
    <source>
        <dbReference type="Proteomes" id="UP000825935"/>
    </source>
</evidence>
<comment type="similarity">
    <text evidence="1">Belongs to the apolipoprotein L family.</text>
</comment>
<dbReference type="GO" id="GO:0016020">
    <property type="term" value="C:membrane"/>
    <property type="evidence" value="ECO:0007669"/>
    <property type="project" value="TreeGrafter"/>
</dbReference>
<evidence type="ECO:0000313" key="2">
    <source>
        <dbReference type="EMBL" id="KAH7447202.1"/>
    </source>
</evidence>
<dbReference type="GO" id="GO:0005576">
    <property type="term" value="C:extracellular region"/>
    <property type="evidence" value="ECO:0007669"/>
    <property type="project" value="InterPro"/>
</dbReference>
<dbReference type="AlphaFoldDB" id="A0A8T2VIP9"/>
<dbReference type="InterPro" id="IPR008405">
    <property type="entry name" value="ApoL"/>
</dbReference>
<dbReference type="Proteomes" id="UP000825935">
    <property type="component" value="Chromosome 1"/>
</dbReference>
<dbReference type="PANTHER" id="PTHR14096:SF28">
    <property type="entry name" value="APOLIPOPROTEIN L, 1-RELATED"/>
    <property type="match status" value="1"/>
</dbReference>
<evidence type="ECO:0000256" key="1">
    <source>
        <dbReference type="ARBA" id="ARBA00010090"/>
    </source>
</evidence>
<gene>
    <name evidence="2" type="ORF">KP509_01G096700</name>
</gene>
<proteinExistence type="inferred from homology"/>
<dbReference type="EMBL" id="CM035406">
    <property type="protein sequence ID" value="KAH7447202.1"/>
    <property type="molecule type" value="Genomic_DNA"/>
</dbReference>
<reference evidence="2" key="1">
    <citation type="submission" date="2021-08" db="EMBL/GenBank/DDBJ databases">
        <title>WGS assembly of Ceratopteris richardii.</title>
        <authorList>
            <person name="Marchant D.B."/>
            <person name="Chen G."/>
            <person name="Jenkins J."/>
            <person name="Shu S."/>
            <person name="Leebens-Mack J."/>
            <person name="Grimwood J."/>
            <person name="Schmutz J."/>
            <person name="Soltis P."/>
            <person name="Soltis D."/>
            <person name="Chen Z.-H."/>
        </authorList>
    </citation>
    <scope>NUCLEOTIDE SEQUENCE</scope>
    <source>
        <strain evidence="2">Whitten #5841</strain>
        <tissue evidence="2">Leaf</tissue>
    </source>
</reference>
<sequence>MIRTAFLPKQKCQLKSINLLGQLNWENEVEDLAVCMDRVAAEMKELDKNVAISRVTGSSVAMAGGVMMAAGLIGSVFTFGALTPLVVAGAVASTAGGLTSSGSQLTQQVILQHRVSEAKEKLESRASVFQKMKGILEELHSELDRVNLKQMANAKESAARIREIAVSIGSLLTTITEVTAALSEALVSAGAGAVAKAGMKSLGAAGAAVAVGTGMAIYDVITASDVLQNGGNSCNSFERIAKSIREIKRAVSEEVTTLSSK</sequence>
<comment type="caution">
    <text evidence="2">The sequence shown here is derived from an EMBL/GenBank/DDBJ whole genome shotgun (WGS) entry which is preliminary data.</text>
</comment>
<accession>A0A8T2VIP9</accession>
<keyword evidence="3" id="KW-1185">Reference proteome</keyword>
<dbReference type="GO" id="GO:0042157">
    <property type="term" value="P:lipoprotein metabolic process"/>
    <property type="evidence" value="ECO:0007669"/>
    <property type="project" value="InterPro"/>
</dbReference>
<dbReference type="PANTHER" id="PTHR14096">
    <property type="entry name" value="APOLIPOPROTEIN L"/>
    <property type="match status" value="1"/>
</dbReference>
<dbReference type="GO" id="GO:0008289">
    <property type="term" value="F:lipid binding"/>
    <property type="evidence" value="ECO:0007669"/>
    <property type="project" value="InterPro"/>
</dbReference>
<evidence type="ECO:0008006" key="4">
    <source>
        <dbReference type="Google" id="ProtNLM"/>
    </source>
</evidence>
<dbReference type="GO" id="GO:0006869">
    <property type="term" value="P:lipid transport"/>
    <property type="evidence" value="ECO:0007669"/>
    <property type="project" value="InterPro"/>
</dbReference>
<organism evidence="2 3">
    <name type="scientific">Ceratopteris richardii</name>
    <name type="common">Triangle waterfern</name>
    <dbReference type="NCBI Taxonomy" id="49495"/>
    <lineage>
        <taxon>Eukaryota</taxon>
        <taxon>Viridiplantae</taxon>
        <taxon>Streptophyta</taxon>
        <taxon>Embryophyta</taxon>
        <taxon>Tracheophyta</taxon>
        <taxon>Polypodiopsida</taxon>
        <taxon>Polypodiidae</taxon>
        <taxon>Polypodiales</taxon>
        <taxon>Pteridineae</taxon>
        <taxon>Pteridaceae</taxon>
        <taxon>Parkerioideae</taxon>
        <taxon>Ceratopteris</taxon>
    </lineage>
</organism>
<name>A0A8T2VIP9_CERRI</name>
<protein>
    <recommendedName>
        <fullName evidence="4">Apolipoprotein L3-like</fullName>
    </recommendedName>
</protein>